<evidence type="ECO:0000313" key="1">
    <source>
        <dbReference type="EMBL" id="UPK89142.1"/>
    </source>
</evidence>
<organism evidence="1 2">
    <name type="scientific">Fusarium solani subsp. cucurbitae</name>
    <name type="common">Neocosmosporum cucurbitae</name>
    <dbReference type="NCBI Taxonomy" id="2747967"/>
    <lineage>
        <taxon>Eukaryota</taxon>
        <taxon>Fungi</taxon>
        <taxon>Dikarya</taxon>
        <taxon>Ascomycota</taxon>
        <taxon>Pezizomycotina</taxon>
        <taxon>Sordariomycetes</taxon>
        <taxon>Hypocreomycetidae</taxon>
        <taxon>Hypocreales</taxon>
        <taxon>Nectriaceae</taxon>
        <taxon>Fusarium</taxon>
        <taxon>Fusarium solani species complex</taxon>
    </lineage>
</organism>
<sequence>MTENLIILLVDKGAREHALAWKLGQGPSVKKVLVFPGNAGTDQAQGHAKISNLEADFEATDYSRLARLATEIGVGLVVVGPDDAVVDGIEGFFKDLEGSKTFAKDFMQKYNIPTAVYRNFDDVESAKVYVQEADHRVVIKADCLAAGKGVVLPETKHEAISELESIMKDDGKFAAAGSSVVIEDKGPNTGGMGVYSPVPFVTEGILDEIDKSILQPTFDGLKRQGNPFVGLLFTGVMITPQGPKVIEYNVQFGDPETQSAMMLLSEDTDLTDVLLACTSGTLDQFSLDIRPGFACNVVVASQGYPGKYATGMPVTLRPCPKEVQIFHAGTYRDRSNHSCLRTGGGRVFSVAAWGNTLQEAVEAAYEGTRSVHFEGMFSRKDIASRSVLTIYNNRELLVILTTCVFLDVYGLDLLKREVIAPPGQDVCRLSCGTHVELRSLEKSHTLLISRESHMKSKLTILAM</sequence>
<name>A0ACD3YJN4_FUSSC</name>
<proteinExistence type="predicted"/>
<protein>
    <submittedName>
        <fullName evidence="1">Uncharacterized protein</fullName>
    </submittedName>
</protein>
<dbReference type="EMBL" id="CP090030">
    <property type="protein sequence ID" value="UPK89142.1"/>
    <property type="molecule type" value="Genomic_DNA"/>
</dbReference>
<dbReference type="Proteomes" id="UP000830768">
    <property type="component" value="Chromosome 1"/>
</dbReference>
<reference evidence="1" key="1">
    <citation type="submission" date="2021-11" db="EMBL/GenBank/DDBJ databases">
        <title>Fusarium solani-melongenae Genome sequencing and assembly.</title>
        <authorList>
            <person name="Xie S."/>
            <person name="Huang L."/>
            <person name="Zhang X."/>
        </authorList>
    </citation>
    <scope>NUCLEOTIDE SEQUENCE</scope>
    <source>
        <strain evidence="1">CRI 24-3</strain>
    </source>
</reference>
<evidence type="ECO:0000313" key="2">
    <source>
        <dbReference type="Proteomes" id="UP000830768"/>
    </source>
</evidence>
<gene>
    <name evidence="1" type="ORF">LCI18_000077</name>
</gene>
<accession>A0ACD3YJN4</accession>
<keyword evidence="2" id="KW-1185">Reference proteome</keyword>